<accession>A0A1X0RV49</accession>
<protein>
    <submittedName>
        <fullName evidence="1">Uncharacterized protein</fullName>
    </submittedName>
</protein>
<reference evidence="1 2" key="1">
    <citation type="journal article" date="2016" name="Proc. Natl. Acad. Sci. U.S.A.">
        <title>Lipid metabolic changes in an early divergent fungus govern the establishment of a mutualistic symbiosis with endobacteria.</title>
        <authorList>
            <person name="Lastovetsky O.A."/>
            <person name="Gaspar M.L."/>
            <person name="Mondo S.J."/>
            <person name="LaButti K.M."/>
            <person name="Sandor L."/>
            <person name="Grigoriev I.V."/>
            <person name="Henry S.A."/>
            <person name="Pawlowska T.E."/>
        </authorList>
    </citation>
    <scope>NUCLEOTIDE SEQUENCE [LARGE SCALE GENOMIC DNA]</scope>
    <source>
        <strain evidence="1 2">ATCC 11559</strain>
    </source>
</reference>
<organism evidence="1 2">
    <name type="scientific">Rhizopus microsporus</name>
    <dbReference type="NCBI Taxonomy" id="58291"/>
    <lineage>
        <taxon>Eukaryota</taxon>
        <taxon>Fungi</taxon>
        <taxon>Fungi incertae sedis</taxon>
        <taxon>Mucoromycota</taxon>
        <taxon>Mucoromycotina</taxon>
        <taxon>Mucoromycetes</taxon>
        <taxon>Mucorales</taxon>
        <taxon>Mucorineae</taxon>
        <taxon>Rhizopodaceae</taxon>
        <taxon>Rhizopus</taxon>
    </lineage>
</organism>
<evidence type="ECO:0000313" key="2">
    <source>
        <dbReference type="Proteomes" id="UP000242381"/>
    </source>
</evidence>
<sequence>MRFPRLNKLRPYNAESNRSCPISWLKDVYKNSAHLWVPMASFRPFVAVVKGAITVCSDVSFLRIKRQKAPFAQSSFTFSFCGVELPAIVLEVQKDVGTISMKRSIEYCLQVSEQYSYEVYFILLCTDQVSRSVKERLSANLDNLYRQQLHSVFWAKTCLFILKATISSDSEDAEQDLDPLAVLTLYIASNNEDRLKLKDVANSIIQLLSTLPPT</sequence>
<dbReference type="AlphaFoldDB" id="A0A1X0RV49"/>
<proteinExistence type="predicted"/>
<dbReference type="EMBL" id="KV921405">
    <property type="protein sequence ID" value="ORE15886.1"/>
    <property type="molecule type" value="Genomic_DNA"/>
</dbReference>
<gene>
    <name evidence="1" type="ORF">BCV71DRAFT_257046</name>
</gene>
<name>A0A1X0RV49_RHIZD</name>
<dbReference type="Proteomes" id="UP000242381">
    <property type="component" value="Unassembled WGS sequence"/>
</dbReference>
<evidence type="ECO:0000313" key="1">
    <source>
        <dbReference type="EMBL" id="ORE15886.1"/>
    </source>
</evidence>